<dbReference type="PROSITE" id="PS50885">
    <property type="entry name" value="HAMP"/>
    <property type="match status" value="1"/>
</dbReference>
<dbReference type="Gene3D" id="6.10.340.10">
    <property type="match status" value="1"/>
</dbReference>
<evidence type="ECO:0000259" key="8">
    <source>
        <dbReference type="PROSITE" id="PS50111"/>
    </source>
</evidence>
<comment type="similarity">
    <text evidence="5">Belongs to the methyl-accepting chemotaxis (MCP) protein family.</text>
</comment>
<evidence type="ECO:0000259" key="9">
    <source>
        <dbReference type="PROSITE" id="PS50885"/>
    </source>
</evidence>
<dbReference type="PRINTS" id="PR00260">
    <property type="entry name" value="CHEMTRNSDUCR"/>
</dbReference>
<feature type="domain" description="HAMP" evidence="9">
    <location>
        <begin position="312"/>
        <end position="365"/>
    </location>
</feature>
<dbReference type="Pfam" id="PF00672">
    <property type="entry name" value="HAMP"/>
    <property type="match status" value="1"/>
</dbReference>
<feature type="transmembrane region" description="Helical" evidence="7">
    <location>
        <begin position="294"/>
        <end position="319"/>
    </location>
</feature>
<dbReference type="SMART" id="SM00304">
    <property type="entry name" value="HAMP"/>
    <property type="match status" value="1"/>
</dbReference>
<keyword evidence="7" id="KW-0812">Transmembrane</keyword>
<dbReference type="InterPro" id="IPR004090">
    <property type="entry name" value="Chemotax_Me-accpt_rcpt"/>
</dbReference>
<evidence type="ECO:0000256" key="6">
    <source>
        <dbReference type="PROSITE-ProRule" id="PRU00284"/>
    </source>
</evidence>
<evidence type="ECO:0000256" key="4">
    <source>
        <dbReference type="ARBA" id="ARBA00023224"/>
    </source>
</evidence>
<feature type="domain" description="Methyl-accepting transducer" evidence="8">
    <location>
        <begin position="384"/>
        <end position="620"/>
    </location>
</feature>
<dbReference type="Proteomes" id="UP000679992">
    <property type="component" value="Unassembled WGS sequence"/>
</dbReference>
<feature type="transmembrane region" description="Helical" evidence="7">
    <location>
        <begin position="20"/>
        <end position="41"/>
    </location>
</feature>
<evidence type="ECO:0000256" key="3">
    <source>
        <dbReference type="ARBA" id="ARBA00023136"/>
    </source>
</evidence>
<dbReference type="RefSeq" id="WP_213656579.1">
    <property type="nucleotide sequence ID" value="NZ_BOSL01000024.1"/>
</dbReference>
<dbReference type="CDD" id="cd18774">
    <property type="entry name" value="PDC2_HK_sensor"/>
    <property type="match status" value="1"/>
</dbReference>
<dbReference type="Pfam" id="PF00015">
    <property type="entry name" value="MCPsignal"/>
    <property type="match status" value="1"/>
</dbReference>
<keyword evidence="3 7" id="KW-0472">Membrane</keyword>
<evidence type="ECO:0000256" key="5">
    <source>
        <dbReference type="ARBA" id="ARBA00029447"/>
    </source>
</evidence>
<dbReference type="InterPro" id="IPR003660">
    <property type="entry name" value="HAMP_dom"/>
</dbReference>
<evidence type="ECO:0000313" key="11">
    <source>
        <dbReference type="Proteomes" id="UP000679992"/>
    </source>
</evidence>
<reference evidence="10 11" key="1">
    <citation type="submission" date="2021-03" db="EMBL/GenBank/DDBJ databases">
        <title>Antimicrobial resistance genes in bacteria isolated from Japanese honey, and their potential for conferring macrolide and lincosamide resistance in the American foulbrood pathogen Paenibacillus larvae.</title>
        <authorList>
            <person name="Okamoto M."/>
            <person name="Kumagai M."/>
            <person name="Kanamori H."/>
            <person name="Takamatsu D."/>
        </authorList>
    </citation>
    <scope>NUCLEOTIDE SEQUENCE [LARGE SCALE GENOMIC DNA]</scope>
    <source>
        <strain evidence="10 11">J42TS3</strain>
    </source>
</reference>
<dbReference type="SUPFAM" id="SSF58104">
    <property type="entry name" value="Methyl-accepting chemotaxis protein (MCP) signaling domain"/>
    <property type="match status" value="1"/>
</dbReference>
<comment type="caution">
    <text evidence="10">The sequence shown here is derived from an EMBL/GenBank/DDBJ whole genome shotgun (WGS) entry which is preliminary data.</text>
</comment>
<dbReference type="CDD" id="cd11386">
    <property type="entry name" value="MCP_signal"/>
    <property type="match status" value="1"/>
</dbReference>
<dbReference type="Gene3D" id="1.10.287.950">
    <property type="entry name" value="Methyl-accepting chemotaxis protein"/>
    <property type="match status" value="1"/>
</dbReference>
<dbReference type="EMBL" id="BOSL01000024">
    <property type="protein sequence ID" value="GIP55804.1"/>
    <property type="molecule type" value="Genomic_DNA"/>
</dbReference>
<gene>
    <name evidence="10" type="ORF">J42TS3_48390</name>
</gene>
<name>A0ABQ4MIJ4_9BACL</name>
<dbReference type="Gene3D" id="3.30.450.20">
    <property type="entry name" value="PAS domain"/>
    <property type="match status" value="1"/>
</dbReference>
<dbReference type="InterPro" id="IPR004089">
    <property type="entry name" value="MCPsignal_dom"/>
</dbReference>
<protein>
    <submittedName>
        <fullName evidence="10">Methyl-accepting chemotaxis sensory transducer</fullName>
    </submittedName>
</protein>
<organism evidence="10 11">
    <name type="scientific">Paenibacillus vini</name>
    <dbReference type="NCBI Taxonomy" id="1476024"/>
    <lineage>
        <taxon>Bacteria</taxon>
        <taxon>Bacillati</taxon>
        <taxon>Bacillota</taxon>
        <taxon>Bacilli</taxon>
        <taxon>Bacillales</taxon>
        <taxon>Paenibacillaceae</taxon>
        <taxon>Paenibacillus</taxon>
    </lineage>
</organism>
<keyword evidence="2" id="KW-1003">Cell membrane</keyword>
<dbReference type="PROSITE" id="PS50111">
    <property type="entry name" value="CHEMOTAXIS_TRANSDUC_2"/>
    <property type="match status" value="1"/>
</dbReference>
<dbReference type="PANTHER" id="PTHR32089:SF112">
    <property type="entry name" value="LYSOZYME-LIKE PROTEIN-RELATED"/>
    <property type="match status" value="1"/>
</dbReference>
<keyword evidence="7" id="KW-1133">Transmembrane helix</keyword>
<keyword evidence="4 6" id="KW-0807">Transducer</keyword>
<dbReference type="CDD" id="cd18773">
    <property type="entry name" value="PDC1_HK_sensor"/>
    <property type="match status" value="1"/>
</dbReference>
<evidence type="ECO:0000256" key="2">
    <source>
        <dbReference type="ARBA" id="ARBA00022475"/>
    </source>
</evidence>
<proteinExistence type="inferred from homology"/>
<sequence length="670" mass="72216">MKSFTGVWRKLDTLKLKLPVLLLVLSIIPLYVVSMLLGTSFTDVVRDKVKQQQVMTAEANADALNDMLQGKIGAFENAVKEYHPVLLSGDQEQILPLLKGMKALNPDVQSISYSTADGQSFDQKGTQLDLSGFSNFQRVKQEKTLGISDILMDTTSGEQSIIIDIPITNNSGEFGGLIQVILLPGNIQKELNHNLMSETSYSYLLSSSGVYMSHLTAEKVGKDFRDYANAAKIKTYEEQVLAKDSGTVDYVEEDGTAKIASFAKVELTGWKVLVSGNKHDLMSGAEKSQKKADLFILICTVALAMIALLISFFIMRVIIRMTKLMQRVAVGDLTERLETGRGHDELQQLKRNMNGMLDSFSHMIERITDSIQHTAASSEELSAIAESSVQTSENTAKSVEGMIKGATTQTESSEQSAVAIEEMAAGIQRIAESAGAVNQQVQDMYSEVATGEQVVDEAVMVVSSVKDSVSKSVAMMQALESKSQEINEIVGYISAIAAQTNILSLNAAIEAARAGEHGRGFAVVAGEVKKLAEQTTAAASNVTAILLDLQGAASDSGKAVVEGIADVERSVVQMVKVKDVFDTVQEAVRGVTSQIEEVSAATEELSASAEQVSASMDEMVAISRESLTELKGIGNGAEEQHQAMEEISSSSQSLSQMAAELQEMIKKFSI</sequence>
<evidence type="ECO:0000256" key="1">
    <source>
        <dbReference type="ARBA" id="ARBA00004236"/>
    </source>
</evidence>
<keyword evidence="11" id="KW-1185">Reference proteome</keyword>
<evidence type="ECO:0000313" key="10">
    <source>
        <dbReference type="EMBL" id="GIP55804.1"/>
    </source>
</evidence>
<dbReference type="PANTHER" id="PTHR32089">
    <property type="entry name" value="METHYL-ACCEPTING CHEMOTAXIS PROTEIN MCPB"/>
    <property type="match status" value="1"/>
</dbReference>
<evidence type="ECO:0000256" key="7">
    <source>
        <dbReference type="SAM" id="Phobius"/>
    </source>
</evidence>
<dbReference type="CDD" id="cd06225">
    <property type="entry name" value="HAMP"/>
    <property type="match status" value="1"/>
</dbReference>
<comment type="subcellular location">
    <subcellularLocation>
        <location evidence="1">Cell membrane</location>
    </subcellularLocation>
</comment>
<accession>A0ABQ4MIJ4</accession>
<dbReference type="SMART" id="SM00283">
    <property type="entry name" value="MA"/>
    <property type="match status" value="1"/>
</dbReference>